<gene>
    <name evidence="7" type="ORF">HYALB_00012169</name>
</gene>
<dbReference type="GO" id="GO:0005576">
    <property type="term" value="C:extracellular region"/>
    <property type="evidence" value="ECO:0007669"/>
    <property type="project" value="TreeGrafter"/>
</dbReference>
<dbReference type="AlphaFoldDB" id="A0A9N9LM73"/>
<reference evidence="7" key="1">
    <citation type="submission" date="2021-07" db="EMBL/GenBank/DDBJ databases">
        <authorList>
            <person name="Durling M."/>
        </authorList>
    </citation>
    <scope>NUCLEOTIDE SEQUENCE</scope>
</reference>
<evidence type="ECO:0000256" key="5">
    <source>
        <dbReference type="RuleBase" id="RU361153"/>
    </source>
</evidence>
<dbReference type="InterPro" id="IPR050386">
    <property type="entry name" value="Glycosyl_hydrolase_5"/>
</dbReference>
<evidence type="ECO:0000259" key="6">
    <source>
        <dbReference type="Pfam" id="PF00150"/>
    </source>
</evidence>
<evidence type="ECO:0000313" key="7">
    <source>
        <dbReference type="EMBL" id="CAG8977734.1"/>
    </source>
</evidence>
<feature type="domain" description="Glycoside hydrolase family 5" evidence="6">
    <location>
        <begin position="102"/>
        <end position="349"/>
    </location>
</feature>
<dbReference type="OrthoDB" id="1887033at2759"/>
<comment type="similarity">
    <text evidence="1 5">Belongs to the glycosyl hydrolase 5 (cellulase A) family.</text>
</comment>
<dbReference type="GO" id="GO:0005737">
    <property type="term" value="C:cytoplasm"/>
    <property type="evidence" value="ECO:0007669"/>
    <property type="project" value="UniProtKB-ARBA"/>
</dbReference>
<proteinExistence type="inferred from homology"/>
<evidence type="ECO:0000256" key="4">
    <source>
        <dbReference type="ARBA" id="ARBA00023316"/>
    </source>
</evidence>
<protein>
    <recommendedName>
        <fullName evidence="6">Glycoside hydrolase family 5 domain-containing protein</fullName>
    </recommendedName>
</protein>
<keyword evidence="4" id="KW-0961">Cell wall biogenesis/degradation</keyword>
<accession>A0A9N9LM73</accession>
<evidence type="ECO:0000256" key="3">
    <source>
        <dbReference type="ARBA" id="ARBA00023295"/>
    </source>
</evidence>
<evidence type="ECO:0000256" key="1">
    <source>
        <dbReference type="ARBA" id="ARBA00005641"/>
    </source>
</evidence>
<dbReference type="GO" id="GO:0009251">
    <property type="term" value="P:glucan catabolic process"/>
    <property type="evidence" value="ECO:0007669"/>
    <property type="project" value="TreeGrafter"/>
</dbReference>
<dbReference type="SUPFAM" id="SSF51445">
    <property type="entry name" value="(Trans)glycosidases"/>
    <property type="match status" value="1"/>
</dbReference>
<dbReference type="GO" id="GO:0009986">
    <property type="term" value="C:cell surface"/>
    <property type="evidence" value="ECO:0007669"/>
    <property type="project" value="TreeGrafter"/>
</dbReference>
<dbReference type="Pfam" id="PF00150">
    <property type="entry name" value="Cellulase"/>
    <property type="match status" value="1"/>
</dbReference>
<dbReference type="GO" id="GO:0071555">
    <property type="term" value="P:cell wall organization"/>
    <property type="evidence" value="ECO:0007669"/>
    <property type="project" value="UniProtKB-KW"/>
</dbReference>
<name>A0A9N9LM73_9HELO</name>
<dbReference type="FunFam" id="3.20.20.80:FF:000100">
    <property type="entry name" value="Glycoside hydrolase superfamily"/>
    <property type="match status" value="1"/>
</dbReference>
<dbReference type="GO" id="GO:0046557">
    <property type="term" value="F:glucan endo-1,6-beta-glucosidase activity"/>
    <property type="evidence" value="ECO:0007669"/>
    <property type="project" value="TreeGrafter"/>
</dbReference>
<dbReference type="PANTHER" id="PTHR31297:SF43">
    <property type="entry name" value="GLUCAN 1,3-BETA-GLUCOSIDASE 3"/>
    <property type="match status" value="1"/>
</dbReference>
<dbReference type="InterPro" id="IPR017853">
    <property type="entry name" value="GH"/>
</dbReference>
<dbReference type="InterPro" id="IPR001547">
    <property type="entry name" value="Glyco_hydro_5"/>
</dbReference>
<dbReference type="PANTHER" id="PTHR31297">
    <property type="entry name" value="GLUCAN ENDO-1,6-BETA-GLUCOSIDASE B"/>
    <property type="match status" value="1"/>
</dbReference>
<evidence type="ECO:0000313" key="8">
    <source>
        <dbReference type="Proteomes" id="UP000701801"/>
    </source>
</evidence>
<dbReference type="Gene3D" id="3.20.20.80">
    <property type="entry name" value="Glycosidases"/>
    <property type="match status" value="1"/>
</dbReference>
<keyword evidence="2 5" id="KW-0378">Hydrolase</keyword>
<organism evidence="7 8">
    <name type="scientific">Hymenoscyphus albidus</name>
    <dbReference type="NCBI Taxonomy" id="595503"/>
    <lineage>
        <taxon>Eukaryota</taxon>
        <taxon>Fungi</taxon>
        <taxon>Dikarya</taxon>
        <taxon>Ascomycota</taxon>
        <taxon>Pezizomycotina</taxon>
        <taxon>Leotiomycetes</taxon>
        <taxon>Helotiales</taxon>
        <taxon>Helotiaceae</taxon>
        <taxon>Hymenoscyphus</taxon>
    </lineage>
</organism>
<comment type="caution">
    <text evidence="7">The sequence shown here is derived from an EMBL/GenBank/DDBJ whole genome shotgun (WGS) entry which is preliminary data.</text>
</comment>
<sequence>MKKFFNKLEAKADALSQEFLGQASPSKTPVHQNQPSTIQPPTSDDIFRYRYHHGANLGSIFVLEKWLSGSMFPESAKGESELDAVKASVKKKGIDETRCIWENHWRSAVSQQDWDWFRNAAKGTSIRLPVGWWIMGGSEQASRLKGTEWAGLEDVYCNAWTIVREFVATAHNYGVGVLLDLHGLPGGANAEDHSGTSSHKASLWGNKKNLTLAKQSLHFMATEIHADMHGVEGLQIINESVHNAEGMYDFYSEVIEIIGRVDESIPIIISDAWDLPTAINWTQSRHPYNCRRNPIIIDTHRYYTFSDKDRASSPQQIISTIPNELHEVNPGTLCEKGEVQIIVGEWSNVLDGQTWTRASPQEKDPLIHQFGLSQSSRWLRKSSGSYFWTFKMDWMDGGEWGFVEQNKKSNILIPPFLTIPFSDIHSLISNAQAERQVACGQARGDHENYWNGTTPGEAFEHHLFGEGWEVGFEDAMTFFGARCQGRIPGGTGCGGDRIGGVEGWVKKRVLESGQRGKYAWEWEQGFRSGVGCFERAVGILQC</sequence>
<dbReference type="Proteomes" id="UP000701801">
    <property type="component" value="Unassembled WGS sequence"/>
</dbReference>
<dbReference type="EMBL" id="CAJVRM010000232">
    <property type="protein sequence ID" value="CAG8977734.1"/>
    <property type="molecule type" value="Genomic_DNA"/>
</dbReference>
<evidence type="ECO:0000256" key="2">
    <source>
        <dbReference type="ARBA" id="ARBA00022801"/>
    </source>
</evidence>
<keyword evidence="8" id="KW-1185">Reference proteome</keyword>
<keyword evidence="3 5" id="KW-0326">Glycosidase</keyword>